<organism evidence="1">
    <name type="scientific">Siphoviridae sp. ctDOT22</name>
    <dbReference type="NCBI Taxonomy" id="2827812"/>
    <lineage>
        <taxon>Viruses</taxon>
        <taxon>Duplodnaviria</taxon>
        <taxon>Heunggongvirae</taxon>
        <taxon>Uroviricota</taxon>
        <taxon>Caudoviricetes</taxon>
    </lineage>
</organism>
<sequence length="197" mass="22492">MHIKVKLFPLDRKAADGSMITRQVFEEYLRSEDYQMRSRNKLFLGGVTHIDRNKPDKQTGLGEFDRMLTEGNYTHYTDKLFIGPDNWVYARAKVMDNLDEYAGRSLELIKTLTRLLKQGIKLPVSIVVKAYWDKNDVARKIVLISGFDVTLSPGYKGAEIVDIENDDNAEFLAYGMDDEDTVVPSRGFGYGIGYPSY</sequence>
<dbReference type="EMBL" id="BK032686">
    <property type="protein sequence ID" value="DAF55095.1"/>
    <property type="molecule type" value="Genomic_DNA"/>
</dbReference>
<accession>A0A8S5SWM2</accession>
<name>A0A8S5SWM2_9CAUD</name>
<protein>
    <submittedName>
        <fullName evidence="1">Uncharacterized protein</fullName>
    </submittedName>
</protein>
<reference evidence="1" key="1">
    <citation type="journal article" date="2021" name="Proc. Natl. Acad. Sci. U.S.A.">
        <title>A Catalog of Tens of Thousands of Viruses from Human Metagenomes Reveals Hidden Associations with Chronic Diseases.</title>
        <authorList>
            <person name="Tisza M.J."/>
            <person name="Buck C.B."/>
        </authorList>
    </citation>
    <scope>NUCLEOTIDE SEQUENCE</scope>
    <source>
        <strain evidence="1">CtDOT22</strain>
    </source>
</reference>
<evidence type="ECO:0000313" key="1">
    <source>
        <dbReference type="EMBL" id="DAF55095.1"/>
    </source>
</evidence>
<proteinExistence type="predicted"/>